<accession>A0A0F9PNF7</accession>
<dbReference type="EMBL" id="LAZR01002307">
    <property type="protein sequence ID" value="KKN31724.1"/>
    <property type="molecule type" value="Genomic_DNA"/>
</dbReference>
<proteinExistence type="predicted"/>
<reference evidence="1" key="1">
    <citation type="journal article" date="2015" name="Nature">
        <title>Complex archaea that bridge the gap between prokaryotes and eukaryotes.</title>
        <authorList>
            <person name="Spang A."/>
            <person name="Saw J.H."/>
            <person name="Jorgensen S.L."/>
            <person name="Zaremba-Niedzwiedzka K."/>
            <person name="Martijn J."/>
            <person name="Lind A.E."/>
            <person name="van Eijk R."/>
            <person name="Schleper C."/>
            <person name="Guy L."/>
            <person name="Ettema T.J."/>
        </authorList>
    </citation>
    <scope>NUCLEOTIDE SEQUENCE</scope>
</reference>
<sequence>MKYSQNITHGSVVVKRGAKFILASRRTRSPVGVFMLESTIKGFTLDGSRFEFNIPRGIRTYGEAEVRSNGRME</sequence>
<dbReference type="AlphaFoldDB" id="A0A0F9PNF7"/>
<evidence type="ECO:0000313" key="1">
    <source>
        <dbReference type="EMBL" id="KKN31724.1"/>
    </source>
</evidence>
<organism evidence="1">
    <name type="scientific">marine sediment metagenome</name>
    <dbReference type="NCBI Taxonomy" id="412755"/>
    <lineage>
        <taxon>unclassified sequences</taxon>
        <taxon>metagenomes</taxon>
        <taxon>ecological metagenomes</taxon>
    </lineage>
</organism>
<comment type="caution">
    <text evidence="1">The sequence shown here is derived from an EMBL/GenBank/DDBJ whole genome shotgun (WGS) entry which is preliminary data.</text>
</comment>
<gene>
    <name evidence="1" type="ORF">LCGC14_0821090</name>
</gene>
<protein>
    <submittedName>
        <fullName evidence="1">Uncharacterized protein</fullName>
    </submittedName>
</protein>
<name>A0A0F9PNF7_9ZZZZ</name>